<dbReference type="PROSITE" id="PS50949">
    <property type="entry name" value="HTH_GNTR"/>
    <property type="match status" value="1"/>
</dbReference>
<dbReference type="InterPro" id="IPR036390">
    <property type="entry name" value="WH_DNA-bd_sf"/>
</dbReference>
<keyword evidence="1" id="KW-0805">Transcription regulation</keyword>
<reference evidence="5 6" key="1">
    <citation type="journal article" date="2015" name="Int. J. Syst. Evol. Microbiol.">
        <title>Sphingomonas hengshuiensis sp. nov., isolated from lake wetland.</title>
        <authorList>
            <person name="Wei S."/>
            <person name="Wang T."/>
            <person name="Liu H."/>
            <person name="Zhang C."/>
            <person name="Guo J."/>
            <person name="Wang Q."/>
            <person name="Liang K."/>
            <person name="Zhang Z."/>
        </authorList>
    </citation>
    <scope>NUCLEOTIDE SEQUENCE [LARGE SCALE GENOMIC DNA]</scope>
    <source>
        <strain evidence="5 6">WHSC-8</strain>
    </source>
</reference>
<dbReference type="Gene3D" id="1.20.120.530">
    <property type="entry name" value="GntR ligand-binding domain-like"/>
    <property type="match status" value="1"/>
</dbReference>
<dbReference type="SUPFAM" id="SSF46785">
    <property type="entry name" value="Winged helix' DNA-binding domain"/>
    <property type="match status" value="1"/>
</dbReference>
<evidence type="ECO:0000256" key="3">
    <source>
        <dbReference type="ARBA" id="ARBA00023163"/>
    </source>
</evidence>
<dbReference type="KEGG" id="sphi:TS85_13330"/>
<evidence type="ECO:0000256" key="2">
    <source>
        <dbReference type="ARBA" id="ARBA00023125"/>
    </source>
</evidence>
<feature type="domain" description="HTH gntR-type" evidence="4">
    <location>
        <begin position="9"/>
        <end position="76"/>
    </location>
</feature>
<dbReference type="InterPro" id="IPR000524">
    <property type="entry name" value="Tscrpt_reg_HTH_GntR"/>
</dbReference>
<sequence>MLETAKNGIGVPAKIANELRSLVARGTLAPGMRLGQKELAEQFSASRVPVREALKLLCSEGIIEHDPNRGFFVTRLSGDEAEQLFTLRHLVEDELLRTVEWPNEEQLEELARRAQELEDLLNRGDRSSWWDRHGEFHKMIFDLSPKKTIVREAMRLWALTDRYRALLPLPRGDSQERKVLSKHEFLTVLREQDTEKLLAVRRLRREAFERLLLETLEARGL</sequence>
<gene>
    <name evidence="5" type="ORF">TS85_13330</name>
</gene>
<dbReference type="Pfam" id="PF07729">
    <property type="entry name" value="FCD"/>
    <property type="match status" value="1"/>
</dbReference>
<dbReference type="OrthoDB" id="9789310at2"/>
<keyword evidence="6" id="KW-1185">Reference proteome</keyword>
<evidence type="ECO:0000313" key="5">
    <source>
        <dbReference type="EMBL" id="AJP72546.1"/>
    </source>
</evidence>
<dbReference type="PRINTS" id="PR00035">
    <property type="entry name" value="HTHGNTR"/>
</dbReference>
<keyword evidence="3" id="KW-0804">Transcription</keyword>
<dbReference type="InterPro" id="IPR036388">
    <property type="entry name" value="WH-like_DNA-bd_sf"/>
</dbReference>
<dbReference type="Gene3D" id="1.10.10.10">
    <property type="entry name" value="Winged helix-like DNA-binding domain superfamily/Winged helix DNA-binding domain"/>
    <property type="match status" value="1"/>
</dbReference>
<dbReference type="InterPro" id="IPR008920">
    <property type="entry name" value="TF_FadR/GntR_C"/>
</dbReference>
<dbReference type="GO" id="GO:0003700">
    <property type="term" value="F:DNA-binding transcription factor activity"/>
    <property type="evidence" value="ECO:0007669"/>
    <property type="project" value="InterPro"/>
</dbReference>
<protein>
    <recommendedName>
        <fullName evidence="4">HTH gntR-type domain-containing protein</fullName>
    </recommendedName>
</protein>
<dbReference type="Proteomes" id="UP000032300">
    <property type="component" value="Chromosome"/>
</dbReference>
<dbReference type="Pfam" id="PF00392">
    <property type="entry name" value="GntR"/>
    <property type="match status" value="1"/>
</dbReference>
<dbReference type="AlphaFoldDB" id="A0A7U4J961"/>
<evidence type="ECO:0000256" key="1">
    <source>
        <dbReference type="ARBA" id="ARBA00023015"/>
    </source>
</evidence>
<evidence type="ECO:0000259" key="4">
    <source>
        <dbReference type="PROSITE" id="PS50949"/>
    </source>
</evidence>
<dbReference type="SMART" id="SM00345">
    <property type="entry name" value="HTH_GNTR"/>
    <property type="match status" value="1"/>
</dbReference>
<dbReference type="SUPFAM" id="SSF48008">
    <property type="entry name" value="GntR ligand-binding domain-like"/>
    <property type="match status" value="1"/>
</dbReference>
<dbReference type="GO" id="GO:0003677">
    <property type="term" value="F:DNA binding"/>
    <property type="evidence" value="ECO:0007669"/>
    <property type="project" value="UniProtKB-KW"/>
</dbReference>
<organism evidence="5 6">
    <name type="scientific">Sphingomonas hengshuiensis</name>
    <dbReference type="NCBI Taxonomy" id="1609977"/>
    <lineage>
        <taxon>Bacteria</taxon>
        <taxon>Pseudomonadati</taxon>
        <taxon>Pseudomonadota</taxon>
        <taxon>Alphaproteobacteria</taxon>
        <taxon>Sphingomonadales</taxon>
        <taxon>Sphingomonadaceae</taxon>
        <taxon>Sphingomonas</taxon>
    </lineage>
</organism>
<dbReference type="InterPro" id="IPR011711">
    <property type="entry name" value="GntR_C"/>
</dbReference>
<proteinExistence type="predicted"/>
<dbReference type="EMBL" id="CP010836">
    <property type="protein sequence ID" value="AJP72546.1"/>
    <property type="molecule type" value="Genomic_DNA"/>
</dbReference>
<dbReference type="PANTHER" id="PTHR43537:SF5">
    <property type="entry name" value="UXU OPERON TRANSCRIPTIONAL REGULATOR"/>
    <property type="match status" value="1"/>
</dbReference>
<accession>A0A7U4J961</accession>
<dbReference type="PANTHER" id="PTHR43537">
    <property type="entry name" value="TRANSCRIPTIONAL REGULATOR, GNTR FAMILY"/>
    <property type="match status" value="1"/>
</dbReference>
<reference evidence="5 6" key="2">
    <citation type="submission" date="2015-02" db="EMBL/GenBank/DDBJ databases">
        <title>The complete genome of Sphingomonas hengshuiensis sp. WHSC-8 isolated from soil of Hengshui Lake.</title>
        <authorList>
            <person name="Wei S."/>
            <person name="Guo J."/>
            <person name="Su C."/>
            <person name="Wu R."/>
            <person name="Zhang Z."/>
            <person name="Liang K."/>
            <person name="Li H."/>
            <person name="Wang T."/>
            <person name="Liu H."/>
            <person name="Zhang C."/>
            <person name="Li Z."/>
            <person name="Wang Q."/>
            <person name="Meng J."/>
        </authorList>
    </citation>
    <scope>NUCLEOTIDE SEQUENCE [LARGE SCALE GENOMIC DNA]</scope>
    <source>
        <strain evidence="5 6">WHSC-8</strain>
    </source>
</reference>
<evidence type="ECO:0000313" key="6">
    <source>
        <dbReference type="Proteomes" id="UP000032300"/>
    </source>
</evidence>
<keyword evidence="2" id="KW-0238">DNA-binding</keyword>
<name>A0A7U4J961_9SPHN</name>
<dbReference type="CDD" id="cd07377">
    <property type="entry name" value="WHTH_GntR"/>
    <property type="match status" value="1"/>
</dbReference>